<dbReference type="Pfam" id="PF25473">
    <property type="entry name" value="MXRA7_helical"/>
    <property type="match status" value="1"/>
</dbReference>
<organism evidence="3 4">
    <name type="scientific">Gadus morhua</name>
    <name type="common">Atlantic cod</name>
    <dbReference type="NCBI Taxonomy" id="8049"/>
    <lineage>
        <taxon>Eukaryota</taxon>
        <taxon>Metazoa</taxon>
        <taxon>Chordata</taxon>
        <taxon>Craniata</taxon>
        <taxon>Vertebrata</taxon>
        <taxon>Euteleostomi</taxon>
        <taxon>Actinopterygii</taxon>
        <taxon>Neopterygii</taxon>
        <taxon>Teleostei</taxon>
        <taxon>Neoteleostei</taxon>
        <taxon>Acanthomorphata</taxon>
        <taxon>Zeiogadaria</taxon>
        <taxon>Gadariae</taxon>
        <taxon>Gadiformes</taxon>
        <taxon>Gadoidei</taxon>
        <taxon>Gadidae</taxon>
        <taxon>Gadus</taxon>
    </lineage>
</organism>
<dbReference type="InterPro" id="IPR026622">
    <property type="entry name" value="Mxra7"/>
</dbReference>
<evidence type="ECO:0000256" key="1">
    <source>
        <dbReference type="SAM" id="MobiDB-lite"/>
    </source>
</evidence>
<dbReference type="Proteomes" id="UP000694546">
    <property type="component" value="Chromosome 18"/>
</dbReference>
<evidence type="ECO:0000259" key="2">
    <source>
        <dbReference type="Pfam" id="PF25473"/>
    </source>
</evidence>
<dbReference type="Ensembl" id="ENSGMOT00000069563.1">
    <property type="protein sequence ID" value="ENSGMOP00000037701.1"/>
    <property type="gene ID" value="ENSGMOG00000028729.1"/>
</dbReference>
<evidence type="ECO:0000313" key="3">
    <source>
        <dbReference type="Ensembl" id="ENSGMOP00000037701.1"/>
    </source>
</evidence>
<evidence type="ECO:0000313" key="4">
    <source>
        <dbReference type="Proteomes" id="UP000694546"/>
    </source>
</evidence>
<keyword evidence="4" id="KW-1185">Reference proteome</keyword>
<dbReference type="PANTHER" id="PTHR21845:SF2">
    <property type="entry name" value="MATRIX-REMODELING-ASSOCIATED PROTEIN 7"/>
    <property type="match status" value="1"/>
</dbReference>
<proteinExistence type="predicted"/>
<dbReference type="PANTHER" id="PTHR21845">
    <property type="entry name" value="TRANSMEMBRANE ANCHOR PROTEIN 1"/>
    <property type="match status" value="1"/>
</dbReference>
<name>A0A8C5AXC1_GADMO</name>
<feature type="domain" description="Matrix-remodeling-associated protein 7 helical" evidence="2">
    <location>
        <begin position="65"/>
        <end position="126"/>
    </location>
</feature>
<reference evidence="3" key="2">
    <citation type="submission" date="2025-09" db="UniProtKB">
        <authorList>
            <consortium name="Ensembl"/>
        </authorList>
    </citation>
    <scope>IDENTIFICATION</scope>
</reference>
<feature type="region of interest" description="Disordered" evidence="1">
    <location>
        <begin position="17"/>
        <end position="53"/>
    </location>
</feature>
<reference evidence="3" key="1">
    <citation type="submission" date="2025-08" db="UniProtKB">
        <authorList>
            <consortium name="Ensembl"/>
        </authorList>
    </citation>
    <scope>IDENTIFICATION</scope>
</reference>
<protein>
    <recommendedName>
        <fullName evidence="2">Matrix-remodeling-associated protein 7 helical domain-containing protein</fullName>
    </recommendedName>
</protein>
<dbReference type="InterPro" id="IPR057534">
    <property type="entry name" value="MXRA7_helical"/>
</dbReference>
<accession>A0A8C5AXC1</accession>
<dbReference type="AlphaFoldDB" id="A0A8C5AXC1"/>
<sequence length="127" mass="14393">MTWYSLISLVRNVSQEESESRLDAAEHAAPSQSTSDDSRCIRPSRSKSYDVDSPSAAASLGVELKYLPGRAQASRIETMMSKQELEEEQRVQREQLAAIFQLLRENKQTFGEVSEGELEDQFRLYST</sequence>
<dbReference type="GeneTree" id="ENSGT01120000272004"/>